<keyword evidence="3" id="KW-1185">Reference proteome</keyword>
<dbReference type="SUPFAM" id="SSF49899">
    <property type="entry name" value="Concanavalin A-like lectins/glucanases"/>
    <property type="match status" value="1"/>
</dbReference>
<organism evidence="2 3">
    <name type="scientific">Dactylosporangium roseum</name>
    <dbReference type="NCBI Taxonomy" id="47989"/>
    <lineage>
        <taxon>Bacteria</taxon>
        <taxon>Bacillati</taxon>
        <taxon>Actinomycetota</taxon>
        <taxon>Actinomycetes</taxon>
        <taxon>Micromonosporales</taxon>
        <taxon>Micromonosporaceae</taxon>
        <taxon>Dactylosporangium</taxon>
    </lineage>
</organism>
<evidence type="ECO:0000313" key="3">
    <source>
        <dbReference type="Proteomes" id="UP001058271"/>
    </source>
</evidence>
<dbReference type="Gene3D" id="2.60.120.200">
    <property type="match status" value="1"/>
</dbReference>
<protein>
    <recommendedName>
        <fullName evidence="4">Minor tail protein</fullName>
    </recommendedName>
</protein>
<dbReference type="InterPro" id="IPR013320">
    <property type="entry name" value="ConA-like_dom_sf"/>
</dbReference>
<feature type="region of interest" description="Disordered" evidence="1">
    <location>
        <begin position="543"/>
        <end position="563"/>
    </location>
</feature>
<gene>
    <name evidence="2" type="ORF">Drose_06180</name>
</gene>
<reference evidence="2" key="1">
    <citation type="submission" date="2021-04" db="EMBL/GenBank/DDBJ databases">
        <title>Biosynthetic gene clusters of Dactylosporangioum roseum.</title>
        <authorList>
            <person name="Hartkoorn R.C."/>
            <person name="Beaudoing E."/>
            <person name="Hot D."/>
            <person name="Moureu S."/>
        </authorList>
    </citation>
    <scope>NUCLEOTIDE SEQUENCE</scope>
    <source>
        <strain evidence="2">NRRL B-16295</strain>
    </source>
</reference>
<sequence>MARTWASGDHVDMTIGTLVGITAGANTIAIIARRGADSVWQCPVAVQPSAGNPALSVEISNVNKLSYVSSATDVDTGVSFTVADGWCLLAVDKSGGTGIPNGHKYVYATNTWTHSAAGTSVGGSSADLTGGKVQLGRWAAADPWVGDLAVVGVWKRQLTPDEIENLAYSLQAWYVAAPDMLLLLDQATTAQQVIDLAGQATQQAIAGTAVSTSSVPVFTYGSGPQVAVGHAGGGAGQTVAVGAAVDTGTAVTLNRVKRRAAGQAVEPDTAVAVGRAKRRTVGIAAETDAAATLIRSKRRTVGQATETGTATPAGRVKVRAPGLAAEAATTVPVGRAKARAVGTASDTETARPASRAKRRTVGIAAETDTALAAGGGNSRTISPAAESDTTVAAGRRKARQVGTAGGTDSAQTAPRAKARTVGAAAETDSARPVGWAKARGVAAAGDTSTALPIGNPASRAIGTAGGLDTARPVAAAKRRFIAVVGDTSSAGTPGRGKRRHITVALELDVAVALLSPAIPGPAPARYVRMHAGRAYAKPGATRTYTRAGATRPHTQTGTGREAL</sequence>
<dbReference type="EMBL" id="CP073721">
    <property type="protein sequence ID" value="UWZ37860.1"/>
    <property type="molecule type" value="Genomic_DNA"/>
</dbReference>
<proteinExistence type="predicted"/>
<dbReference type="Proteomes" id="UP001058271">
    <property type="component" value="Chromosome"/>
</dbReference>
<dbReference type="RefSeq" id="WP_260727224.1">
    <property type="nucleotide sequence ID" value="NZ_BAAABS010000033.1"/>
</dbReference>
<feature type="compositionally biased region" description="Polar residues" evidence="1">
    <location>
        <begin position="552"/>
        <end position="563"/>
    </location>
</feature>
<evidence type="ECO:0000256" key="1">
    <source>
        <dbReference type="SAM" id="MobiDB-lite"/>
    </source>
</evidence>
<name>A0ABY5ZA44_9ACTN</name>
<evidence type="ECO:0000313" key="2">
    <source>
        <dbReference type="EMBL" id="UWZ37860.1"/>
    </source>
</evidence>
<evidence type="ECO:0008006" key="4">
    <source>
        <dbReference type="Google" id="ProtNLM"/>
    </source>
</evidence>
<accession>A0ABY5ZA44</accession>
<feature type="region of interest" description="Disordered" evidence="1">
    <location>
        <begin position="338"/>
        <end position="425"/>
    </location>
</feature>